<dbReference type="EMBL" id="LS974619">
    <property type="protein sequence ID" value="CAG7885552.1"/>
    <property type="molecule type" value="Genomic_DNA"/>
</dbReference>
<feature type="region of interest" description="Disordered" evidence="1">
    <location>
        <begin position="85"/>
        <end position="110"/>
    </location>
</feature>
<organism evidence="2 3">
    <name type="scientific">Brassica campestris</name>
    <name type="common">Field mustard</name>
    <dbReference type="NCBI Taxonomy" id="3711"/>
    <lineage>
        <taxon>Eukaryota</taxon>
        <taxon>Viridiplantae</taxon>
        <taxon>Streptophyta</taxon>
        <taxon>Embryophyta</taxon>
        <taxon>Tracheophyta</taxon>
        <taxon>Spermatophyta</taxon>
        <taxon>Magnoliopsida</taxon>
        <taxon>eudicotyledons</taxon>
        <taxon>Gunneridae</taxon>
        <taxon>Pentapetalae</taxon>
        <taxon>rosids</taxon>
        <taxon>malvids</taxon>
        <taxon>Brassicales</taxon>
        <taxon>Brassicaceae</taxon>
        <taxon>Brassiceae</taxon>
        <taxon>Brassica</taxon>
    </lineage>
</organism>
<evidence type="ECO:0000313" key="2">
    <source>
        <dbReference type="EMBL" id="CAG7885552.1"/>
    </source>
</evidence>
<feature type="compositionally biased region" description="Polar residues" evidence="1">
    <location>
        <begin position="85"/>
        <end position="97"/>
    </location>
</feature>
<reference evidence="2 3" key="1">
    <citation type="submission" date="2021-07" db="EMBL/GenBank/DDBJ databases">
        <authorList>
            <consortium name="Genoscope - CEA"/>
            <person name="William W."/>
        </authorList>
    </citation>
    <scope>NUCLEOTIDE SEQUENCE [LARGE SCALE GENOMIC DNA]</scope>
</reference>
<dbReference type="Proteomes" id="UP000694005">
    <property type="component" value="Chromosome A03"/>
</dbReference>
<gene>
    <name evidence="2" type="ORF">BRAPAZ1V2_A03P68950.2</name>
</gene>
<evidence type="ECO:0000256" key="1">
    <source>
        <dbReference type="SAM" id="MobiDB-lite"/>
    </source>
</evidence>
<accession>A0A8D9LSX5</accession>
<name>A0A8D9LSX5_BRACM</name>
<dbReference type="Gramene" id="A03p68950.2_BraZ1">
    <property type="protein sequence ID" value="A03p68950.2_BraZ1.CDS"/>
    <property type="gene ID" value="A03g68950.2_BraZ1"/>
</dbReference>
<protein>
    <submittedName>
        <fullName evidence="2">Uncharacterized protein</fullName>
    </submittedName>
</protein>
<feature type="non-terminal residue" evidence="2">
    <location>
        <position position="1"/>
    </location>
</feature>
<dbReference type="AlphaFoldDB" id="A0A8D9LSX5"/>
<proteinExistence type="predicted"/>
<evidence type="ECO:0000313" key="3">
    <source>
        <dbReference type="Proteomes" id="UP000694005"/>
    </source>
</evidence>
<sequence>MGHGRQETTRYDLPYFLQDIVGKSYSFHLKLFEPGGDFNLGDDMPRANCASFKNHAGDLSSKDTHTPGANDGTCELADAVKTTSSTSPLKSITNHFDNPQVREPIQERSQSLVSCIEQ</sequence>